<dbReference type="SUPFAM" id="SSF53067">
    <property type="entry name" value="Actin-like ATPase domain"/>
    <property type="match status" value="1"/>
</dbReference>
<organism evidence="5 6">
    <name type="scientific">Geochorda subterranea</name>
    <dbReference type="NCBI Taxonomy" id="3109564"/>
    <lineage>
        <taxon>Bacteria</taxon>
        <taxon>Bacillati</taxon>
        <taxon>Bacillota</taxon>
        <taxon>Limnochordia</taxon>
        <taxon>Limnochordales</taxon>
        <taxon>Geochordaceae</taxon>
        <taxon>Geochorda</taxon>
    </lineage>
</organism>
<protein>
    <submittedName>
        <fullName evidence="5">FGGY-family carbohydrate kinase</fullName>
    </submittedName>
</protein>
<feature type="domain" description="Carbohydrate kinase FGGY N-terminal" evidence="4">
    <location>
        <begin position="4"/>
        <end position="87"/>
    </location>
</feature>
<dbReference type="InterPro" id="IPR050406">
    <property type="entry name" value="FGGY_Carb_Kinase"/>
</dbReference>
<sequence length="282" mass="30178">MEAILGCDIGTTTCKAILVSRDGETLAEVVLPYAARGPVHDPQQWWAAVRDTIRSVMARASGHSVVAMGLCGRGSGLAFLGGNGEPLPVPWASLASEVGRVPRVKTRRYSKLAAWGRAAEAFRRVDPAAADRLRSLCGVKDYINFVLTGRLATDPFSANTREWPRSTERYRVQRSWLPRISPGEEPLGPLKSDIADELGLPRGIPVAVGGHDGVCANLGAGMVEAGQGCVTLGTVGVIRVNTTRPLYPTRFCHTFTYPFIDGLWASGGDLPTGGVSVLWLAR</sequence>
<dbReference type="PANTHER" id="PTHR43095:SF2">
    <property type="entry name" value="GLUCONOKINASE"/>
    <property type="match status" value="1"/>
</dbReference>
<gene>
    <name evidence="5" type="ORF">VLY81_02900</name>
</gene>
<feature type="domain" description="Carbohydrate kinase FGGY N-terminal" evidence="4">
    <location>
        <begin position="126"/>
        <end position="219"/>
    </location>
</feature>
<dbReference type="InterPro" id="IPR018484">
    <property type="entry name" value="FGGY_N"/>
</dbReference>
<evidence type="ECO:0000256" key="1">
    <source>
        <dbReference type="ARBA" id="ARBA00009156"/>
    </source>
</evidence>
<dbReference type="GO" id="GO:0016301">
    <property type="term" value="F:kinase activity"/>
    <property type="evidence" value="ECO:0007669"/>
    <property type="project" value="UniProtKB-KW"/>
</dbReference>
<keyword evidence="6" id="KW-1185">Reference proteome</keyword>
<name>A0ABZ1BR88_9FIRM</name>
<evidence type="ECO:0000313" key="6">
    <source>
        <dbReference type="Proteomes" id="UP001333102"/>
    </source>
</evidence>
<dbReference type="RefSeq" id="WP_324669525.1">
    <property type="nucleotide sequence ID" value="NZ_CP141614.1"/>
</dbReference>
<keyword evidence="3 5" id="KW-0418">Kinase</keyword>
<evidence type="ECO:0000259" key="4">
    <source>
        <dbReference type="Pfam" id="PF00370"/>
    </source>
</evidence>
<reference evidence="6" key="1">
    <citation type="submission" date="2023-12" db="EMBL/GenBank/DDBJ databases">
        <title>Novel isolates from deep terrestrial aquifers shed light on the physiology and ecology of the class Limnochordia.</title>
        <authorList>
            <person name="Karnachuk O.V."/>
            <person name="Lukina A.P."/>
            <person name="Avakyan M.R."/>
            <person name="Kadnikov V."/>
            <person name="Begmatov S."/>
            <person name="Beletsky A.V."/>
            <person name="Mardanov A.V."/>
            <person name="Ravin N.V."/>
        </authorList>
    </citation>
    <scope>NUCLEOTIDE SEQUENCE [LARGE SCALE GENOMIC DNA]</scope>
    <source>
        <strain evidence="6">LN</strain>
    </source>
</reference>
<dbReference type="EMBL" id="CP141614">
    <property type="protein sequence ID" value="WRP15135.1"/>
    <property type="molecule type" value="Genomic_DNA"/>
</dbReference>
<evidence type="ECO:0000256" key="2">
    <source>
        <dbReference type="ARBA" id="ARBA00022679"/>
    </source>
</evidence>
<dbReference type="InterPro" id="IPR043129">
    <property type="entry name" value="ATPase_NBD"/>
</dbReference>
<dbReference type="Pfam" id="PF00370">
    <property type="entry name" value="FGGY_N"/>
    <property type="match status" value="2"/>
</dbReference>
<evidence type="ECO:0000256" key="3">
    <source>
        <dbReference type="ARBA" id="ARBA00022777"/>
    </source>
</evidence>
<dbReference type="PANTHER" id="PTHR43095">
    <property type="entry name" value="SUGAR KINASE"/>
    <property type="match status" value="1"/>
</dbReference>
<accession>A0ABZ1BR88</accession>
<comment type="similarity">
    <text evidence="1">Belongs to the FGGY kinase family.</text>
</comment>
<keyword evidence="2" id="KW-0808">Transferase</keyword>
<proteinExistence type="inferred from homology"/>
<evidence type="ECO:0000313" key="5">
    <source>
        <dbReference type="EMBL" id="WRP15135.1"/>
    </source>
</evidence>
<dbReference type="Gene3D" id="3.30.420.40">
    <property type="match status" value="2"/>
</dbReference>
<dbReference type="Proteomes" id="UP001333102">
    <property type="component" value="Chromosome"/>
</dbReference>